<evidence type="ECO:0000256" key="9">
    <source>
        <dbReference type="ARBA" id="ARBA00061239"/>
    </source>
</evidence>
<dbReference type="NCBIfam" id="TIGR00768">
    <property type="entry name" value="rimK_fam"/>
    <property type="match status" value="1"/>
</dbReference>
<name>A0A370GDW8_9COXI</name>
<evidence type="ECO:0000256" key="10">
    <source>
        <dbReference type="ARBA" id="ARBA00072141"/>
    </source>
</evidence>
<dbReference type="Gene3D" id="3.30.1490.20">
    <property type="entry name" value="ATP-grasp fold, A domain"/>
    <property type="match status" value="1"/>
</dbReference>
<comment type="cofactor">
    <cofactor evidence="1">
        <name>Mn(2+)</name>
        <dbReference type="ChEBI" id="CHEBI:29035"/>
    </cofactor>
</comment>
<evidence type="ECO:0000256" key="1">
    <source>
        <dbReference type="ARBA" id="ARBA00001936"/>
    </source>
</evidence>
<evidence type="ECO:0000256" key="7">
    <source>
        <dbReference type="ARBA" id="ARBA00022917"/>
    </source>
</evidence>
<dbReference type="EC" id="6.3.2.-" evidence="11"/>
<dbReference type="GO" id="GO:0046872">
    <property type="term" value="F:metal ion binding"/>
    <property type="evidence" value="ECO:0007669"/>
    <property type="project" value="UniProtKB-KW"/>
</dbReference>
<feature type="binding site" evidence="11">
    <location>
        <begin position="212"/>
        <end position="214"/>
    </location>
    <ligand>
        <name>ATP</name>
        <dbReference type="ChEBI" id="CHEBI:30616"/>
    </ligand>
</feature>
<dbReference type="FunFam" id="3.30.1490.20:FF:000005">
    <property type="entry name" value="Probable alpha-L-glutamate ligase 1"/>
    <property type="match status" value="1"/>
</dbReference>
<reference evidence="13 14" key="1">
    <citation type="submission" date="2018-07" db="EMBL/GenBank/DDBJ databases">
        <title>Genomic Encyclopedia of Type Strains, Phase IV (KMG-IV): sequencing the most valuable type-strain genomes for metagenomic binning, comparative biology and taxonomic classification.</title>
        <authorList>
            <person name="Goeker M."/>
        </authorList>
    </citation>
    <scope>NUCLEOTIDE SEQUENCE [LARGE SCALE GENOMIC DNA]</scope>
    <source>
        <strain evidence="13 14">DSM 16500</strain>
    </source>
</reference>
<keyword evidence="7 11" id="KW-0648">Protein biosynthesis</keyword>
<comment type="similarity">
    <text evidence="9">In the C-terminal section; belongs to the RimK family.</text>
</comment>
<evidence type="ECO:0000313" key="14">
    <source>
        <dbReference type="Proteomes" id="UP000254720"/>
    </source>
</evidence>
<dbReference type="InterPro" id="IPR013651">
    <property type="entry name" value="ATP-grasp_RimK-type"/>
</dbReference>
<feature type="binding site" evidence="11">
    <location>
        <position position="263"/>
    </location>
    <ligand>
        <name>Mn(2+)</name>
        <dbReference type="ChEBI" id="CHEBI:29035"/>
        <label>2</label>
    </ligand>
</feature>
<proteinExistence type="inferred from homology"/>
<dbReference type="FunFam" id="3.40.50.20:FF:000004">
    <property type="entry name" value="Probable alpha-L-glutamate ligase"/>
    <property type="match status" value="1"/>
</dbReference>
<dbReference type="GO" id="GO:0005737">
    <property type="term" value="C:cytoplasm"/>
    <property type="evidence" value="ECO:0007669"/>
    <property type="project" value="TreeGrafter"/>
</dbReference>
<protein>
    <recommendedName>
        <fullName evidence="10 11">Probable alpha-L-glutamate ligase</fullName>
        <ecNumber evidence="11">6.3.2.-</ecNumber>
    </recommendedName>
</protein>
<evidence type="ECO:0000256" key="3">
    <source>
        <dbReference type="ARBA" id="ARBA00022723"/>
    </source>
</evidence>
<comment type="similarity">
    <text evidence="11">Belongs to the RimK family.</text>
</comment>
<gene>
    <name evidence="11" type="primary">rimK</name>
    <name evidence="13" type="ORF">C8D86_12317</name>
</gene>
<dbReference type="Gene3D" id="3.30.470.20">
    <property type="entry name" value="ATP-grasp fold, B domain"/>
    <property type="match status" value="1"/>
</dbReference>
<dbReference type="NCBIfam" id="NF007764">
    <property type="entry name" value="PRK10446.1"/>
    <property type="match status" value="1"/>
</dbReference>
<feature type="binding site" evidence="11">
    <location>
        <begin position="178"/>
        <end position="179"/>
    </location>
    <ligand>
        <name>ATP</name>
        <dbReference type="ChEBI" id="CHEBI:30616"/>
    </ligand>
</feature>
<dbReference type="EMBL" id="QQAX01000023">
    <property type="protein sequence ID" value="RDI40183.1"/>
    <property type="molecule type" value="Genomic_DNA"/>
</dbReference>
<dbReference type="GO" id="GO:0005524">
    <property type="term" value="F:ATP binding"/>
    <property type="evidence" value="ECO:0007669"/>
    <property type="project" value="UniProtKB-UniRule"/>
</dbReference>
<dbReference type="InterPro" id="IPR004666">
    <property type="entry name" value="Rp_bS6_RimK/Lys_biosynth_LsyX"/>
</dbReference>
<sequence length="310" mass="33670">MKIAILSRKSSLYSTHRLIEAATARGHQADTIDTLRCYMNITSVEPTIHYKGKALENYDAVIPRIGASVTFYGAAVVRQLEMMGVFCVNDSVAITRARDKLRSLQLLSKKGIGLPITGFAHSVDEIQDLIKMVGGTPLVIKFLEGTQGIGVVLVETAKAARSVLEAFLGLKVNIMVQEYIKETGGADIRCFVVGDKVVAAMKRQAKSPEEFRSNLHRGGIATAIEITDEERNMAIRSAQIIGLNVAGVDIIRSARGPLIMEVNASPGLEGIEKTTGIDVAGKIIEFIETSIEFNKKDRLEEAEKGRKGKG</sequence>
<dbReference type="Gene3D" id="3.40.50.20">
    <property type="match status" value="1"/>
</dbReference>
<accession>A0A370GDW8</accession>
<dbReference type="InterPro" id="IPR023533">
    <property type="entry name" value="RimK"/>
</dbReference>
<dbReference type="GO" id="GO:0006412">
    <property type="term" value="P:translation"/>
    <property type="evidence" value="ECO:0007669"/>
    <property type="project" value="UniProtKB-KW"/>
</dbReference>
<dbReference type="HAMAP" id="MF_01552">
    <property type="entry name" value="RimK"/>
    <property type="match status" value="1"/>
</dbReference>
<dbReference type="SUPFAM" id="SSF56059">
    <property type="entry name" value="Glutathione synthetase ATP-binding domain-like"/>
    <property type="match status" value="1"/>
</dbReference>
<evidence type="ECO:0000259" key="12">
    <source>
        <dbReference type="PROSITE" id="PS50975"/>
    </source>
</evidence>
<keyword evidence="3 11" id="KW-0479">Metal-binding</keyword>
<feature type="binding site" evidence="11">
    <location>
        <position position="187"/>
    </location>
    <ligand>
        <name>ATP</name>
        <dbReference type="ChEBI" id="CHEBI:30616"/>
    </ligand>
</feature>
<feature type="binding site" evidence="11">
    <location>
        <position position="249"/>
    </location>
    <ligand>
        <name>Mg(2+)</name>
        <dbReference type="ChEBI" id="CHEBI:18420"/>
        <label>1</label>
    </ligand>
</feature>
<dbReference type="InterPro" id="IPR013815">
    <property type="entry name" value="ATP_grasp_subdomain_1"/>
</dbReference>
<dbReference type="InterPro" id="IPR011761">
    <property type="entry name" value="ATP-grasp"/>
</dbReference>
<feature type="binding site" evidence="11">
    <location>
        <position position="249"/>
    </location>
    <ligand>
        <name>Mn(2+)</name>
        <dbReference type="ChEBI" id="CHEBI:29035"/>
        <label>1</label>
    </ligand>
</feature>
<evidence type="ECO:0000256" key="2">
    <source>
        <dbReference type="ARBA" id="ARBA00022598"/>
    </source>
</evidence>
<dbReference type="OrthoDB" id="3865600at2"/>
<evidence type="ECO:0000256" key="11">
    <source>
        <dbReference type="HAMAP-Rule" id="MF_01552"/>
    </source>
</evidence>
<dbReference type="PROSITE" id="PS50975">
    <property type="entry name" value="ATP_GRASP"/>
    <property type="match status" value="1"/>
</dbReference>
<comment type="caution">
    <text evidence="13">The sequence shown here is derived from an EMBL/GenBank/DDBJ whole genome shotgun (WGS) entry which is preliminary data.</text>
</comment>
<keyword evidence="2 11" id="KW-0436">Ligase</keyword>
<comment type="cofactor">
    <cofactor evidence="11">
        <name>Mg(2+)</name>
        <dbReference type="ChEBI" id="CHEBI:18420"/>
    </cofactor>
    <cofactor evidence="11">
        <name>Mn(2+)</name>
        <dbReference type="ChEBI" id="CHEBI:29035"/>
    </cofactor>
    <text evidence="11">Binds 2 magnesium or manganese ions per subunit.</text>
</comment>
<dbReference type="PANTHER" id="PTHR21621:SF7">
    <property type="entry name" value="RIBOSOMAL PROTEIN BS6--L-GLUTAMATE LIGASE"/>
    <property type="match status" value="1"/>
</dbReference>
<feature type="binding site" evidence="11">
    <location>
        <position position="261"/>
    </location>
    <ligand>
        <name>Mg(2+)</name>
        <dbReference type="ChEBI" id="CHEBI:18420"/>
        <label>2</label>
    </ligand>
</feature>
<dbReference type="PANTHER" id="PTHR21621">
    <property type="entry name" value="RIBOSOMAL PROTEIN S6 MODIFICATION PROTEIN"/>
    <property type="match status" value="1"/>
</dbReference>
<feature type="binding site" evidence="11">
    <location>
        <position position="141"/>
    </location>
    <ligand>
        <name>ATP</name>
        <dbReference type="ChEBI" id="CHEBI:30616"/>
    </ligand>
</feature>
<evidence type="ECO:0000313" key="13">
    <source>
        <dbReference type="EMBL" id="RDI40183.1"/>
    </source>
</evidence>
<dbReference type="FunFam" id="3.30.470.20:FF:000058">
    <property type="entry name" value="Alpha-aminoadipate--LysW ligase LysX protein"/>
    <property type="match status" value="1"/>
</dbReference>
<feature type="binding site" evidence="11">
    <location>
        <position position="261"/>
    </location>
    <ligand>
        <name>Mn(2+)</name>
        <dbReference type="ChEBI" id="CHEBI:29035"/>
        <label>1</label>
    </ligand>
</feature>
<evidence type="ECO:0000256" key="5">
    <source>
        <dbReference type="ARBA" id="ARBA00022840"/>
    </source>
</evidence>
<keyword evidence="5 11" id="KW-0067">ATP-binding</keyword>
<feature type="binding site" evidence="11">
    <location>
        <position position="263"/>
    </location>
    <ligand>
        <name>Mg(2+)</name>
        <dbReference type="ChEBI" id="CHEBI:18420"/>
        <label>2</label>
    </ligand>
</feature>
<evidence type="ECO:0000256" key="6">
    <source>
        <dbReference type="ARBA" id="ARBA00022842"/>
    </source>
</evidence>
<keyword evidence="4 11" id="KW-0547">Nucleotide-binding</keyword>
<dbReference type="Pfam" id="PF08443">
    <property type="entry name" value="RimK"/>
    <property type="match status" value="1"/>
</dbReference>
<dbReference type="GO" id="GO:0009432">
    <property type="term" value="P:SOS response"/>
    <property type="evidence" value="ECO:0007669"/>
    <property type="project" value="TreeGrafter"/>
</dbReference>
<feature type="domain" description="ATP-grasp" evidence="12">
    <location>
        <begin position="104"/>
        <end position="288"/>
    </location>
</feature>
<evidence type="ECO:0000256" key="4">
    <source>
        <dbReference type="ARBA" id="ARBA00022741"/>
    </source>
</evidence>
<dbReference type="AlphaFoldDB" id="A0A370GDW8"/>
<keyword evidence="6 11" id="KW-0460">Magnesium</keyword>
<dbReference type="InterPro" id="IPR041107">
    <property type="entry name" value="Rimk_N"/>
</dbReference>
<keyword evidence="14" id="KW-1185">Reference proteome</keyword>
<organism evidence="13 14">
    <name type="scientific">Aquicella lusitana</name>
    <dbReference type="NCBI Taxonomy" id="254246"/>
    <lineage>
        <taxon>Bacteria</taxon>
        <taxon>Pseudomonadati</taxon>
        <taxon>Pseudomonadota</taxon>
        <taxon>Gammaproteobacteria</taxon>
        <taxon>Legionellales</taxon>
        <taxon>Coxiellaceae</taxon>
        <taxon>Aquicella</taxon>
    </lineage>
</organism>
<dbReference type="GO" id="GO:0018169">
    <property type="term" value="F:ribosomal S6-glutamic acid ligase activity"/>
    <property type="evidence" value="ECO:0007669"/>
    <property type="project" value="TreeGrafter"/>
</dbReference>
<dbReference type="Pfam" id="PF18030">
    <property type="entry name" value="Rimk_N"/>
    <property type="match status" value="1"/>
</dbReference>
<evidence type="ECO:0000256" key="8">
    <source>
        <dbReference type="ARBA" id="ARBA00023211"/>
    </source>
</evidence>
<keyword evidence="8 11" id="KW-0464">Manganese</keyword>
<feature type="binding site" evidence="11">
    <location>
        <position position="261"/>
    </location>
    <ligand>
        <name>Mn(2+)</name>
        <dbReference type="ChEBI" id="CHEBI:29035"/>
        <label>2</label>
    </ligand>
</feature>
<dbReference type="Proteomes" id="UP000254720">
    <property type="component" value="Unassembled WGS sequence"/>
</dbReference>
<dbReference type="RefSeq" id="WP_114835086.1">
    <property type="nucleotide sequence ID" value="NZ_LR699114.1"/>
</dbReference>
<feature type="binding site" evidence="11">
    <location>
        <position position="261"/>
    </location>
    <ligand>
        <name>Mg(2+)</name>
        <dbReference type="ChEBI" id="CHEBI:18420"/>
        <label>1</label>
    </ligand>
</feature>